<protein>
    <submittedName>
        <fullName evidence="2">Uncharacterized protein</fullName>
    </submittedName>
</protein>
<keyword evidence="1" id="KW-0472">Membrane</keyword>
<feature type="transmembrane region" description="Helical" evidence="1">
    <location>
        <begin position="12"/>
        <end position="30"/>
    </location>
</feature>
<comment type="caution">
    <text evidence="2">The sequence shown here is derived from an EMBL/GenBank/DDBJ whole genome shotgun (WGS) entry which is preliminary data.</text>
</comment>
<keyword evidence="1" id="KW-1133">Transmembrane helix</keyword>
<feature type="transmembrane region" description="Helical" evidence="1">
    <location>
        <begin position="42"/>
        <end position="64"/>
    </location>
</feature>
<feature type="transmembrane region" description="Helical" evidence="1">
    <location>
        <begin position="70"/>
        <end position="95"/>
    </location>
</feature>
<gene>
    <name evidence="2" type="ORF">S01H4_21497</name>
</gene>
<keyword evidence="1" id="KW-0812">Transmembrane</keyword>
<reference evidence="2" key="1">
    <citation type="journal article" date="2014" name="Front. Microbiol.">
        <title>High frequency of phylogenetically diverse reductive dehalogenase-homologous genes in deep subseafloor sedimentary metagenomes.</title>
        <authorList>
            <person name="Kawai M."/>
            <person name="Futagami T."/>
            <person name="Toyoda A."/>
            <person name="Takaki Y."/>
            <person name="Nishi S."/>
            <person name="Hori S."/>
            <person name="Arai W."/>
            <person name="Tsubouchi T."/>
            <person name="Morono Y."/>
            <person name="Uchiyama I."/>
            <person name="Ito T."/>
            <person name="Fujiyama A."/>
            <person name="Inagaki F."/>
            <person name="Takami H."/>
        </authorList>
    </citation>
    <scope>NUCLEOTIDE SEQUENCE</scope>
    <source>
        <strain evidence="2">Expedition CK06-06</strain>
    </source>
</reference>
<sequence>MLLQGELTQRTIIVLIVQIWPIFYSSYFTYKLLKRAKNRATYTLSSIFILIAISFSLASLSILLNNTPFAYWFFTIGIYFFFFAYSLFPIFTWVLVKLDNRSPKWKFYSGITFYGIISSFVFWIGYFLKGIKLDSSTGGIPVYSWLFLSISWTLLFIFVIIPQIYLSFKLVKVFEEVYTKYVKNIRE</sequence>
<evidence type="ECO:0000256" key="1">
    <source>
        <dbReference type="SAM" id="Phobius"/>
    </source>
</evidence>
<dbReference type="AlphaFoldDB" id="X1BGV7"/>
<feature type="transmembrane region" description="Helical" evidence="1">
    <location>
        <begin position="140"/>
        <end position="161"/>
    </location>
</feature>
<feature type="non-terminal residue" evidence="2">
    <location>
        <position position="187"/>
    </location>
</feature>
<evidence type="ECO:0000313" key="2">
    <source>
        <dbReference type="EMBL" id="GAG80422.1"/>
    </source>
</evidence>
<feature type="transmembrane region" description="Helical" evidence="1">
    <location>
        <begin position="107"/>
        <end position="128"/>
    </location>
</feature>
<accession>X1BGV7</accession>
<proteinExistence type="predicted"/>
<name>X1BGV7_9ZZZZ</name>
<dbReference type="EMBL" id="BART01009748">
    <property type="protein sequence ID" value="GAG80422.1"/>
    <property type="molecule type" value="Genomic_DNA"/>
</dbReference>
<organism evidence="2">
    <name type="scientific">marine sediment metagenome</name>
    <dbReference type="NCBI Taxonomy" id="412755"/>
    <lineage>
        <taxon>unclassified sequences</taxon>
        <taxon>metagenomes</taxon>
        <taxon>ecological metagenomes</taxon>
    </lineage>
</organism>